<accession>A0A1J5RWE4</accession>
<evidence type="ECO:0000313" key="2">
    <source>
        <dbReference type="EMBL" id="OIR00279.1"/>
    </source>
</evidence>
<proteinExistence type="predicted"/>
<comment type="caution">
    <text evidence="2">The sequence shown here is derived from an EMBL/GenBank/DDBJ whole genome shotgun (WGS) entry which is preliminary data.</text>
</comment>
<sequence length="117" mass="12905">MIKVSLFAVQERETKLDKIGDALGKLAAHVDFAALTVKIDRAAPRPGRARGRRLPFATELMVRALVIQQLDNLSDEQMEYQLLDRLSFQDVQARWTKKYGKGFLATSSPAASTGATG</sequence>
<dbReference type="InterPro" id="IPR008490">
    <property type="entry name" value="Transposase_InsH_N"/>
</dbReference>
<dbReference type="Pfam" id="PF05598">
    <property type="entry name" value="DUF772"/>
    <property type="match status" value="1"/>
</dbReference>
<dbReference type="AlphaFoldDB" id="A0A1J5RWE4"/>
<reference evidence="2" key="1">
    <citation type="submission" date="2016-10" db="EMBL/GenBank/DDBJ databases">
        <title>Sequence of Gallionella enrichment culture.</title>
        <authorList>
            <person name="Poehlein A."/>
            <person name="Muehling M."/>
            <person name="Daniel R."/>
        </authorList>
    </citation>
    <scope>NUCLEOTIDE SEQUENCE</scope>
</reference>
<gene>
    <name evidence="2" type="ORF">GALL_177370</name>
</gene>
<organism evidence="2">
    <name type="scientific">mine drainage metagenome</name>
    <dbReference type="NCBI Taxonomy" id="410659"/>
    <lineage>
        <taxon>unclassified sequences</taxon>
        <taxon>metagenomes</taxon>
        <taxon>ecological metagenomes</taxon>
    </lineage>
</organism>
<dbReference type="EMBL" id="MLJW01000097">
    <property type="protein sequence ID" value="OIR00279.1"/>
    <property type="molecule type" value="Genomic_DNA"/>
</dbReference>
<name>A0A1J5RWE4_9ZZZZ</name>
<evidence type="ECO:0000259" key="1">
    <source>
        <dbReference type="Pfam" id="PF05598"/>
    </source>
</evidence>
<protein>
    <recommendedName>
        <fullName evidence="1">Transposase InsH N-terminal domain-containing protein</fullName>
    </recommendedName>
</protein>
<feature type="domain" description="Transposase InsH N-terminal" evidence="1">
    <location>
        <begin position="19"/>
        <end position="89"/>
    </location>
</feature>